<organism evidence="1 2">
    <name type="scientific">Prunus yedoensis var. nudiflora</name>
    <dbReference type="NCBI Taxonomy" id="2094558"/>
    <lineage>
        <taxon>Eukaryota</taxon>
        <taxon>Viridiplantae</taxon>
        <taxon>Streptophyta</taxon>
        <taxon>Embryophyta</taxon>
        <taxon>Tracheophyta</taxon>
        <taxon>Spermatophyta</taxon>
        <taxon>Magnoliopsida</taxon>
        <taxon>eudicotyledons</taxon>
        <taxon>Gunneridae</taxon>
        <taxon>Pentapetalae</taxon>
        <taxon>rosids</taxon>
        <taxon>fabids</taxon>
        <taxon>Rosales</taxon>
        <taxon>Rosaceae</taxon>
        <taxon>Amygdaloideae</taxon>
        <taxon>Amygdaleae</taxon>
        <taxon>Prunus</taxon>
    </lineage>
</organism>
<name>A0A314YS34_PRUYE</name>
<proteinExistence type="predicted"/>
<evidence type="ECO:0000313" key="2">
    <source>
        <dbReference type="Proteomes" id="UP000250321"/>
    </source>
</evidence>
<gene>
    <name evidence="1" type="ORF">Pyn_16014</name>
</gene>
<protein>
    <submittedName>
        <fullName evidence="1">Uncharacterized protein</fullName>
    </submittedName>
</protein>
<dbReference type="EMBL" id="PJQY01000658">
    <property type="protein sequence ID" value="PQQ08949.1"/>
    <property type="molecule type" value="Genomic_DNA"/>
</dbReference>
<comment type="caution">
    <text evidence="1">The sequence shown here is derived from an EMBL/GenBank/DDBJ whole genome shotgun (WGS) entry which is preliminary data.</text>
</comment>
<dbReference type="Proteomes" id="UP000250321">
    <property type="component" value="Unassembled WGS sequence"/>
</dbReference>
<reference evidence="1 2" key="1">
    <citation type="submission" date="2018-02" db="EMBL/GenBank/DDBJ databases">
        <title>Draft genome of wild Prunus yedoensis var. nudiflora.</title>
        <authorList>
            <person name="Baek S."/>
            <person name="Kim J.-H."/>
            <person name="Choi K."/>
            <person name="Kim G.-B."/>
            <person name="Cho A."/>
            <person name="Jang H."/>
            <person name="Shin C.-H."/>
            <person name="Yu H.-J."/>
            <person name="Mun J.-H."/>
        </authorList>
    </citation>
    <scope>NUCLEOTIDE SEQUENCE [LARGE SCALE GENOMIC DNA]</scope>
    <source>
        <strain evidence="2">cv. Jeju island</strain>
        <tissue evidence="1">Leaf</tissue>
    </source>
</reference>
<keyword evidence="2" id="KW-1185">Reference proteome</keyword>
<sequence>MGTPDNKLSELVTFSSLGSPGGPSRPMCPGTFGCLIRAVGYVMTVTLSSQYLTGGIIVDFVAEFSVPSVLQTLFLPHLMSKGLEGKIGRGLGSVIIASGNGSKG</sequence>
<dbReference type="AlphaFoldDB" id="A0A314YS34"/>
<accession>A0A314YS34</accession>
<evidence type="ECO:0000313" key="1">
    <source>
        <dbReference type="EMBL" id="PQQ08949.1"/>
    </source>
</evidence>